<gene>
    <name evidence="8" type="ordered locus">EUBREC_1627</name>
</gene>
<evidence type="ECO:0000256" key="3">
    <source>
        <dbReference type="ARBA" id="ARBA00022692"/>
    </source>
</evidence>
<dbReference type="GO" id="GO:0005886">
    <property type="term" value="C:plasma membrane"/>
    <property type="evidence" value="ECO:0007669"/>
    <property type="project" value="UniProtKB-SubCell"/>
</dbReference>
<proteinExistence type="predicted"/>
<feature type="compositionally biased region" description="Basic and acidic residues" evidence="6">
    <location>
        <begin position="237"/>
        <end position="248"/>
    </location>
</feature>
<dbReference type="HOGENOM" id="CLU_083271_0_0_9"/>
<dbReference type="InterPro" id="IPR005899">
    <property type="entry name" value="Na_pump_deCOase"/>
</dbReference>
<dbReference type="EMBL" id="CP001107">
    <property type="protein sequence ID" value="ACR75371.1"/>
    <property type="molecule type" value="Genomic_DNA"/>
</dbReference>
<dbReference type="GO" id="GO:0015081">
    <property type="term" value="F:sodium ion transmembrane transporter activity"/>
    <property type="evidence" value="ECO:0007669"/>
    <property type="project" value="InterPro"/>
</dbReference>
<dbReference type="Proteomes" id="UP000001477">
    <property type="component" value="Chromosome"/>
</dbReference>
<protein>
    <submittedName>
        <fullName evidence="8">Uncharacterized protein</fullName>
    </submittedName>
</protein>
<dbReference type="PaxDb" id="515619-EUBREC_1627"/>
<sequence length="291" mass="31476">MHQRRNTELNNRKAHFVMKKKITYILSLLMIVCMLGACGSDNAEKTYGGYTTDELHTEATDSLGNIQNYIALVDSCGGYDSYEKSVKKVEEKTGMTEGEVVYNTLGQSGASVSMKNIDAELDAVSSWLDLVDKYGDVKDATDGKDFTVTKSGGTLTTDMTLTFGKQDVTYELVYDSVTMEVTGISLTPVQTMGQKLAKAGQNTVISMSIVFCVLILISLIIYCFKFIALIGNKPKKAEAKSEPEKKETAAAAAPATDLTDDTELVAVISAAIAASEGTTTEGFVVRSINRR</sequence>
<evidence type="ECO:0000256" key="1">
    <source>
        <dbReference type="ARBA" id="ARBA00004236"/>
    </source>
</evidence>
<evidence type="ECO:0000313" key="9">
    <source>
        <dbReference type="Proteomes" id="UP000001477"/>
    </source>
</evidence>
<dbReference type="KEGG" id="ere:EUBREC_1627"/>
<comment type="subcellular location">
    <subcellularLocation>
        <location evidence="1">Cell membrane</location>
    </subcellularLocation>
</comment>
<accession>C4Z9E9</accession>
<keyword evidence="3 7" id="KW-0812">Transmembrane</keyword>
<feature type="region of interest" description="Disordered" evidence="6">
    <location>
        <begin position="237"/>
        <end position="256"/>
    </location>
</feature>
<feature type="transmembrane region" description="Helical" evidence="7">
    <location>
        <begin position="21"/>
        <end position="37"/>
    </location>
</feature>
<evidence type="ECO:0000256" key="2">
    <source>
        <dbReference type="ARBA" id="ARBA00022475"/>
    </source>
</evidence>
<dbReference type="GO" id="GO:0036376">
    <property type="term" value="P:sodium ion export across plasma membrane"/>
    <property type="evidence" value="ECO:0007669"/>
    <property type="project" value="InterPro"/>
</dbReference>
<dbReference type="NCBIfam" id="TIGR01195">
    <property type="entry name" value="oadG_fam"/>
    <property type="match status" value="1"/>
</dbReference>
<dbReference type="Pfam" id="PF04277">
    <property type="entry name" value="OAD_gamma"/>
    <property type="match status" value="1"/>
</dbReference>
<evidence type="ECO:0000313" key="8">
    <source>
        <dbReference type="EMBL" id="ACR75371.1"/>
    </source>
</evidence>
<feature type="transmembrane region" description="Helical" evidence="7">
    <location>
        <begin position="204"/>
        <end position="230"/>
    </location>
</feature>
<name>C4Z9E9_AGARV</name>
<dbReference type="AlphaFoldDB" id="C4Z9E9"/>
<evidence type="ECO:0000256" key="6">
    <source>
        <dbReference type="SAM" id="MobiDB-lite"/>
    </source>
</evidence>
<organism evidence="8 9">
    <name type="scientific">Agathobacter rectalis (strain ATCC 33656 / DSM 3377 / JCM 17463 / KCTC 5835 / VPI 0990)</name>
    <name type="common">Eubacterium rectale</name>
    <dbReference type="NCBI Taxonomy" id="515619"/>
    <lineage>
        <taxon>Bacteria</taxon>
        <taxon>Bacillati</taxon>
        <taxon>Bacillota</taxon>
        <taxon>Clostridia</taxon>
        <taxon>Lachnospirales</taxon>
        <taxon>Lachnospiraceae</taxon>
        <taxon>Agathobacter</taxon>
    </lineage>
</organism>
<evidence type="ECO:0000256" key="7">
    <source>
        <dbReference type="SAM" id="Phobius"/>
    </source>
</evidence>
<keyword evidence="4 7" id="KW-1133">Transmembrane helix</keyword>
<keyword evidence="2" id="KW-1003">Cell membrane</keyword>
<evidence type="ECO:0000256" key="5">
    <source>
        <dbReference type="ARBA" id="ARBA00023136"/>
    </source>
</evidence>
<keyword evidence="5 7" id="KW-0472">Membrane</keyword>
<evidence type="ECO:0000256" key="4">
    <source>
        <dbReference type="ARBA" id="ARBA00022989"/>
    </source>
</evidence>
<reference evidence="8 9" key="1">
    <citation type="journal article" date="2009" name="Proc. Natl. Acad. Sci. U.S.A.">
        <title>Characterizing a model human gut microbiota composed of members of its two dominant bacterial phyla.</title>
        <authorList>
            <person name="Mahowald M.A."/>
            <person name="Rey F.E."/>
            <person name="Seedorf H."/>
            <person name="Turnbaugh P.J."/>
            <person name="Fulton R.S."/>
            <person name="Wollam A."/>
            <person name="Shah N."/>
            <person name="Wang C."/>
            <person name="Magrini V."/>
            <person name="Wilson R.K."/>
            <person name="Cantarel B.L."/>
            <person name="Coutinho P.M."/>
            <person name="Henrissat B."/>
            <person name="Crock L.W."/>
            <person name="Russell A."/>
            <person name="Verberkmoes N.C."/>
            <person name="Hettich R.L."/>
            <person name="Gordon J.I."/>
        </authorList>
    </citation>
    <scope>NUCLEOTIDE SEQUENCE [LARGE SCALE GENOMIC DNA]</scope>
    <source>
        <strain evidence="9">ATCC 33656 / DSM 3377 / JCM 17463 / KCTC 5835 / LMG 30912 / VPI 0990</strain>
    </source>
</reference>
<dbReference type="STRING" id="515619.EUBREC_1627"/>